<evidence type="ECO:0000313" key="2">
    <source>
        <dbReference type="Proteomes" id="UP001057452"/>
    </source>
</evidence>
<reference evidence="1" key="1">
    <citation type="submission" date="2022-05" db="EMBL/GenBank/DDBJ databases">
        <title>Chromosome-level genome of Chaenocephalus aceratus.</title>
        <authorList>
            <person name="Park H."/>
        </authorList>
    </citation>
    <scope>NUCLEOTIDE SEQUENCE</scope>
    <source>
        <strain evidence="1">KU_202001</strain>
    </source>
</reference>
<sequence>VDHTNKDLRKNFEALASFDLAASHGLSHDPMPVRDEENSHGTRCAGEVAMEANNSYCGVGIAFNARIGGIRLLAGSVTDAMEATALTFNMHFIDIYVCSWGPRDDGAEMDGPHSLTARALRQGTHEARLSSPRSHCCLSDGEQSFTLSVGLRVEGENGRGGKGSVFVWAAGNGGMQRDHCGADGYVNSIYTIAIGAVTQTGRPAHFGEPCPGVMAVTLTGASVGSPLPMVTVTSVEGGCVTHFPGTSSAAPIAAGILALVLEVNPELTWRDVQHLIANTAQIPVPKEPGWNINAAGYHVHHRENATFSLSLGDMGDGAAEEGIKEPLDYGTVLLEADQHTDPELSSTGHKGRET</sequence>
<proteinExistence type="predicted"/>
<protein>
    <submittedName>
        <fullName evidence="1">Uncharacterized protein</fullName>
    </submittedName>
</protein>
<organism evidence="1 2">
    <name type="scientific">Chaenocephalus aceratus</name>
    <name type="common">Blackfin icefish</name>
    <name type="synonym">Chaenichthys aceratus</name>
    <dbReference type="NCBI Taxonomy" id="36190"/>
    <lineage>
        <taxon>Eukaryota</taxon>
        <taxon>Metazoa</taxon>
        <taxon>Chordata</taxon>
        <taxon>Craniata</taxon>
        <taxon>Vertebrata</taxon>
        <taxon>Euteleostomi</taxon>
        <taxon>Actinopterygii</taxon>
        <taxon>Neopterygii</taxon>
        <taxon>Teleostei</taxon>
        <taxon>Neoteleostei</taxon>
        <taxon>Acanthomorphata</taxon>
        <taxon>Eupercaria</taxon>
        <taxon>Perciformes</taxon>
        <taxon>Notothenioidei</taxon>
        <taxon>Channichthyidae</taxon>
        <taxon>Chaenocephalus</taxon>
    </lineage>
</organism>
<evidence type="ECO:0000313" key="1">
    <source>
        <dbReference type="EMBL" id="KAI4810998.1"/>
    </source>
</evidence>
<gene>
    <name evidence="1" type="ORF">KUCAC02_013925</name>
</gene>
<feature type="non-terminal residue" evidence="1">
    <location>
        <position position="354"/>
    </location>
</feature>
<accession>A0ACB9WCH1</accession>
<name>A0ACB9WCH1_CHAAC</name>
<comment type="caution">
    <text evidence="1">The sequence shown here is derived from an EMBL/GenBank/DDBJ whole genome shotgun (WGS) entry which is preliminary data.</text>
</comment>
<dbReference type="EMBL" id="CM043800">
    <property type="protein sequence ID" value="KAI4810998.1"/>
    <property type="molecule type" value="Genomic_DNA"/>
</dbReference>
<dbReference type="Proteomes" id="UP001057452">
    <property type="component" value="Chromosome 16"/>
</dbReference>
<feature type="non-terminal residue" evidence="1">
    <location>
        <position position="1"/>
    </location>
</feature>
<keyword evidence="2" id="KW-1185">Reference proteome</keyword>